<evidence type="ECO:0000256" key="15">
    <source>
        <dbReference type="ARBA" id="ARBA00047816"/>
    </source>
</evidence>
<evidence type="ECO:0000313" key="24">
    <source>
        <dbReference type="Proteomes" id="UP000315711"/>
    </source>
</evidence>
<evidence type="ECO:0000256" key="8">
    <source>
        <dbReference type="ARBA" id="ARBA00022967"/>
    </source>
</evidence>
<dbReference type="NCBIfam" id="TIGR02866">
    <property type="entry name" value="CoxB"/>
    <property type="match status" value="1"/>
</dbReference>
<proteinExistence type="inferred from homology"/>
<dbReference type="PROSITE" id="PS50857">
    <property type="entry name" value="COX2_CUA"/>
    <property type="match status" value="1"/>
</dbReference>
<evidence type="ECO:0000256" key="1">
    <source>
        <dbReference type="ARBA" id="ARBA00004141"/>
    </source>
</evidence>
<dbReference type="SUPFAM" id="SSF49503">
    <property type="entry name" value="Cupredoxins"/>
    <property type="match status" value="1"/>
</dbReference>
<dbReference type="PRINTS" id="PR01166">
    <property type="entry name" value="CYCOXIDASEII"/>
</dbReference>
<evidence type="ECO:0000256" key="13">
    <source>
        <dbReference type="ARBA" id="ARBA00023136"/>
    </source>
</evidence>
<evidence type="ECO:0000256" key="4">
    <source>
        <dbReference type="ARBA" id="ARBA00022617"/>
    </source>
</evidence>
<dbReference type="PROSITE" id="PS00078">
    <property type="entry name" value="COX2"/>
    <property type="match status" value="1"/>
</dbReference>
<evidence type="ECO:0000256" key="10">
    <source>
        <dbReference type="ARBA" id="ARBA00022989"/>
    </source>
</evidence>
<comment type="similarity">
    <text evidence="2 17">Belongs to the cytochrome c oxidase subunit 2 family.</text>
</comment>
<dbReference type="InterPro" id="IPR036257">
    <property type="entry name" value="Cyt_c_oxidase_su2_TM_sf"/>
</dbReference>
<dbReference type="InterPro" id="IPR011759">
    <property type="entry name" value="Cyt_c_oxidase_su2_TM_dom"/>
</dbReference>
<dbReference type="GO" id="GO:0004129">
    <property type="term" value="F:cytochrome-c oxidase activity"/>
    <property type="evidence" value="ECO:0007669"/>
    <property type="project" value="UniProtKB-EC"/>
</dbReference>
<accession>A0A562QGD1</accession>
<dbReference type="GO" id="GO:0042773">
    <property type="term" value="P:ATP synthesis coupled electron transport"/>
    <property type="evidence" value="ECO:0007669"/>
    <property type="project" value="TreeGrafter"/>
</dbReference>
<dbReference type="InterPro" id="IPR009056">
    <property type="entry name" value="Cyt_c-like_dom"/>
</dbReference>
<evidence type="ECO:0000256" key="3">
    <source>
        <dbReference type="ARBA" id="ARBA00022448"/>
    </source>
</evidence>
<dbReference type="GO" id="GO:0005886">
    <property type="term" value="C:plasma membrane"/>
    <property type="evidence" value="ECO:0007669"/>
    <property type="project" value="UniProtKB-SubCell"/>
</dbReference>
<comment type="caution">
    <text evidence="23">The sequence shown here is derived from an EMBL/GenBank/DDBJ whole genome shotgun (WGS) entry which is preliminary data.</text>
</comment>
<dbReference type="PANTHER" id="PTHR22888">
    <property type="entry name" value="CYTOCHROME C OXIDASE, SUBUNIT II"/>
    <property type="match status" value="1"/>
</dbReference>
<comment type="cofactor">
    <cofactor evidence="18">
        <name>Cu cation</name>
        <dbReference type="ChEBI" id="CHEBI:23378"/>
    </cofactor>
    <text evidence="18">Binds a copper A center.</text>
</comment>
<feature type="domain" description="Cytochrome oxidase subunit II copper A binding" evidence="20">
    <location>
        <begin position="127"/>
        <end position="239"/>
    </location>
</feature>
<keyword evidence="11 16" id="KW-0408">Iron</keyword>
<organism evidence="23 24">
    <name type="scientific">Halalkalibacter nanhaiisediminis</name>
    <dbReference type="NCBI Taxonomy" id="688079"/>
    <lineage>
        <taxon>Bacteria</taxon>
        <taxon>Bacillati</taxon>
        <taxon>Bacillota</taxon>
        <taxon>Bacilli</taxon>
        <taxon>Bacillales</taxon>
        <taxon>Bacillaceae</taxon>
        <taxon>Halalkalibacter</taxon>
    </lineage>
</organism>
<dbReference type="InterPro" id="IPR001505">
    <property type="entry name" value="Copper_CuA"/>
</dbReference>
<keyword evidence="13 19" id="KW-0472">Membrane</keyword>
<protein>
    <recommendedName>
        <fullName evidence="18">Cytochrome c oxidase subunit 2</fullName>
        <ecNumber evidence="18">7.1.1.9</ecNumber>
    </recommendedName>
</protein>
<evidence type="ECO:0000256" key="7">
    <source>
        <dbReference type="ARBA" id="ARBA00022723"/>
    </source>
</evidence>
<dbReference type="PANTHER" id="PTHR22888:SF10">
    <property type="entry name" value="CYTOCHROME C OXIDASE SUBUNIT 2"/>
    <property type="match status" value="1"/>
</dbReference>
<dbReference type="InterPro" id="IPR008972">
    <property type="entry name" value="Cupredoxin"/>
</dbReference>
<evidence type="ECO:0000259" key="20">
    <source>
        <dbReference type="PROSITE" id="PS50857"/>
    </source>
</evidence>
<dbReference type="GO" id="GO:0016491">
    <property type="term" value="F:oxidoreductase activity"/>
    <property type="evidence" value="ECO:0007669"/>
    <property type="project" value="InterPro"/>
</dbReference>
<dbReference type="PROSITE" id="PS51257">
    <property type="entry name" value="PROKAR_LIPOPROTEIN"/>
    <property type="match status" value="1"/>
</dbReference>
<dbReference type="GO" id="GO:0005507">
    <property type="term" value="F:copper ion binding"/>
    <property type="evidence" value="ECO:0007669"/>
    <property type="project" value="InterPro"/>
</dbReference>
<evidence type="ECO:0000256" key="5">
    <source>
        <dbReference type="ARBA" id="ARBA00022660"/>
    </source>
</evidence>
<dbReference type="InterPro" id="IPR014222">
    <property type="entry name" value="Cyt_c_oxidase_su2"/>
</dbReference>
<feature type="domain" description="Cytochrome c" evidence="22">
    <location>
        <begin position="250"/>
        <end position="339"/>
    </location>
</feature>
<evidence type="ECO:0000256" key="19">
    <source>
        <dbReference type="SAM" id="Phobius"/>
    </source>
</evidence>
<feature type="transmembrane region" description="Helical" evidence="19">
    <location>
        <begin position="92"/>
        <end position="117"/>
    </location>
</feature>
<dbReference type="InterPro" id="IPR036909">
    <property type="entry name" value="Cyt_c-like_dom_sf"/>
</dbReference>
<evidence type="ECO:0000256" key="12">
    <source>
        <dbReference type="ARBA" id="ARBA00023008"/>
    </source>
</evidence>
<comment type="subcellular location">
    <subcellularLocation>
        <location evidence="17">Cell membrane</location>
        <topology evidence="17">Multi-pass membrane protein</topology>
    </subcellularLocation>
    <subcellularLocation>
        <location evidence="1">Membrane</location>
        <topology evidence="1">Multi-pass membrane protein</topology>
    </subcellularLocation>
</comment>
<keyword evidence="7 16" id="KW-0479">Metal-binding</keyword>
<evidence type="ECO:0000256" key="17">
    <source>
        <dbReference type="RuleBase" id="RU000456"/>
    </source>
</evidence>
<keyword evidence="9 17" id="KW-0249">Electron transport</keyword>
<dbReference type="PROSITE" id="PS50999">
    <property type="entry name" value="COX2_TM"/>
    <property type="match status" value="1"/>
</dbReference>
<comment type="function">
    <text evidence="14 18">Subunits I and II form the functional core of the enzyme complex. Electrons originating in cytochrome c are transferred via heme a and Cu(A) to the binuclear center formed by heme a3 and Cu(B).</text>
</comment>
<feature type="transmembrane region" description="Helical" evidence="19">
    <location>
        <begin position="49"/>
        <end position="71"/>
    </location>
</feature>
<evidence type="ECO:0000256" key="14">
    <source>
        <dbReference type="ARBA" id="ARBA00024688"/>
    </source>
</evidence>
<keyword evidence="10 19" id="KW-1133">Transmembrane helix</keyword>
<evidence type="ECO:0000256" key="9">
    <source>
        <dbReference type="ARBA" id="ARBA00022982"/>
    </source>
</evidence>
<reference evidence="23 24" key="1">
    <citation type="journal article" date="2015" name="Stand. Genomic Sci.">
        <title>Genomic Encyclopedia of Bacterial and Archaeal Type Strains, Phase III: the genomes of soil and plant-associated and newly described type strains.</title>
        <authorList>
            <person name="Whitman W.B."/>
            <person name="Woyke T."/>
            <person name="Klenk H.P."/>
            <person name="Zhou Y."/>
            <person name="Lilburn T.G."/>
            <person name="Beck B.J."/>
            <person name="De Vos P."/>
            <person name="Vandamme P."/>
            <person name="Eisen J.A."/>
            <person name="Garrity G."/>
            <person name="Hugenholtz P."/>
            <person name="Kyrpides N.C."/>
        </authorList>
    </citation>
    <scope>NUCLEOTIDE SEQUENCE [LARGE SCALE GENOMIC DNA]</scope>
    <source>
        <strain evidence="23 24">CGMCC 1.10116</strain>
    </source>
</reference>
<dbReference type="InterPro" id="IPR045187">
    <property type="entry name" value="CcO_II"/>
</dbReference>
<dbReference type="Pfam" id="PF00034">
    <property type="entry name" value="Cytochrom_C"/>
    <property type="match status" value="1"/>
</dbReference>
<dbReference type="Pfam" id="PF00116">
    <property type="entry name" value="COX2"/>
    <property type="match status" value="1"/>
</dbReference>
<evidence type="ECO:0000259" key="22">
    <source>
        <dbReference type="PROSITE" id="PS51007"/>
    </source>
</evidence>
<keyword evidence="6 17" id="KW-0812">Transmembrane</keyword>
<keyword evidence="8" id="KW-1278">Translocase</keyword>
<dbReference type="InterPro" id="IPR034236">
    <property type="entry name" value="CuRO_CcO_Caa3_II"/>
</dbReference>
<dbReference type="Proteomes" id="UP000315711">
    <property type="component" value="Unassembled WGS sequence"/>
</dbReference>
<dbReference type="OrthoDB" id="9781261at2"/>
<dbReference type="RefSeq" id="WP_144450679.1">
    <property type="nucleotide sequence ID" value="NZ_VLKZ01000006.1"/>
</dbReference>
<gene>
    <name evidence="23" type="ORF">IQ10_02377</name>
</gene>
<dbReference type="PROSITE" id="PS51007">
    <property type="entry name" value="CYTC"/>
    <property type="match status" value="1"/>
</dbReference>
<keyword evidence="5 17" id="KW-0679">Respiratory chain</keyword>
<dbReference type="SUPFAM" id="SSF46626">
    <property type="entry name" value="Cytochrome c"/>
    <property type="match status" value="1"/>
</dbReference>
<evidence type="ECO:0000256" key="2">
    <source>
        <dbReference type="ARBA" id="ARBA00007866"/>
    </source>
</evidence>
<evidence type="ECO:0000256" key="18">
    <source>
        <dbReference type="RuleBase" id="RU004024"/>
    </source>
</evidence>
<name>A0A562QGD1_9BACI</name>
<dbReference type="SUPFAM" id="SSF81464">
    <property type="entry name" value="Cytochrome c oxidase subunit II-like, transmembrane region"/>
    <property type="match status" value="1"/>
</dbReference>
<dbReference type="EC" id="7.1.1.9" evidence="18"/>
<evidence type="ECO:0000256" key="6">
    <source>
        <dbReference type="ARBA" id="ARBA00022692"/>
    </source>
</evidence>
<evidence type="ECO:0000256" key="11">
    <source>
        <dbReference type="ARBA" id="ARBA00023004"/>
    </source>
</evidence>
<comment type="catalytic activity">
    <reaction evidence="15 18">
        <text>4 Fe(II)-[cytochrome c] + O2 + 8 H(+)(in) = 4 Fe(III)-[cytochrome c] + 2 H2O + 4 H(+)(out)</text>
        <dbReference type="Rhea" id="RHEA:11436"/>
        <dbReference type="Rhea" id="RHEA-COMP:10350"/>
        <dbReference type="Rhea" id="RHEA-COMP:14399"/>
        <dbReference type="ChEBI" id="CHEBI:15377"/>
        <dbReference type="ChEBI" id="CHEBI:15378"/>
        <dbReference type="ChEBI" id="CHEBI:15379"/>
        <dbReference type="ChEBI" id="CHEBI:29033"/>
        <dbReference type="ChEBI" id="CHEBI:29034"/>
        <dbReference type="EC" id="7.1.1.9"/>
    </reaction>
</comment>
<evidence type="ECO:0000313" key="23">
    <source>
        <dbReference type="EMBL" id="TWI55817.1"/>
    </source>
</evidence>
<dbReference type="AlphaFoldDB" id="A0A562QGD1"/>
<dbReference type="Gene3D" id="2.60.40.420">
    <property type="entry name" value="Cupredoxins - blue copper proteins"/>
    <property type="match status" value="1"/>
</dbReference>
<keyword evidence="24" id="KW-1185">Reference proteome</keyword>
<dbReference type="InterPro" id="IPR002429">
    <property type="entry name" value="CcO_II-like_C"/>
</dbReference>
<dbReference type="Pfam" id="PF02790">
    <property type="entry name" value="COX2_TM"/>
    <property type="match status" value="1"/>
</dbReference>
<keyword evidence="4 16" id="KW-0349">Heme</keyword>
<dbReference type="GO" id="GO:0020037">
    <property type="term" value="F:heme binding"/>
    <property type="evidence" value="ECO:0007669"/>
    <property type="project" value="InterPro"/>
</dbReference>
<feature type="domain" description="Cytochrome oxidase subunit II transmembrane region profile" evidence="21">
    <location>
        <begin position="23"/>
        <end position="120"/>
    </location>
</feature>
<keyword evidence="12 18" id="KW-0186">Copper</keyword>
<sequence>MKLWKTAWRFLPLSLLVLVLTGCLGETNLTALDPKGPQSQWIFDNMLLSVYVMAFVTIVVFAIFFIILAKYRRKPGDDEIPEQVHGNTALEITWTVIPIILLAILTVPTITGTFMLADKEPDPNVGEDTVRIKVTGHQFWWQFDYEEEGFTAGQEVYIPVGEKVLFELHAQDVIHSFWVPALGGKVDTIPGITNNLWLQADEPGVFKGKCAELCGPAHALMDFKVIALERDEYNAWVEGMQAEVAEPTETLAQQGRAVFEANSCIGCHAVGGVGTAAGPALTNFADREVIAGYLENTDENLAAWIHNPESLKQGNNMPAFPDISDEDMEALIAYLRSLSVKED</sequence>
<dbReference type="EMBL" id="VLKZ01000006">
    <property type="protein sequence ID" value="TWI55817.1"/>
    <property type="molecule type" value="Genomic_DNA"/>
</dbReference>
<evidence type="ECO:0000259" key="21">
    <source>
        <dbReference type="PROSITE" id="PS50999"/>
    </source>
</evidence>
<keyword evidence="3 17" id="KW-0813">Transport</keyword>
<evidence type="ECO:0000256" key="16">
    <source>
        <dbReference type="PROSITE-ProRule" id="PRU00433"/>
    </source>
</evidence>
<dbReference type="Gene3D" id="1.10.287.90">
    <property type="match status" value="1"/>
</dbReference>
<dbReference type="CDD" id="cd04213">
    <property type="entry name" value="CuRO_CcO_Caa3_II"/>
    <property type="match status" value="1"/>
</dbReference>